<dbReference type="SMART" id="SM00892">
    <property type="entry name" value="Endonuclease_NS"/>
    <property type="match status" value="1"/>
</dbReference>
<dbReference type="PANTHER" id="PTHR13966">
    <property type="entry name" value="ENDONUCLEASE RELATED"/>
    <property type="match status" value="1"/>
</dbReference>
<dbReference type="InterPro" id="IPR044929">
    <property type="entry name" value="DNA/RNA_non-sp_Endonuclease_sf"/>
</dbReference>
<dbReference type="InterPro" id="IPR040255">
    <property type="entry name" value="Non-specific_endonuclease"/>
</dbReference>
<dbReference type="Gene3D" id="3.40.570.10">
    <property type="entry name" value="Extracellular Endonuclease, subunit A"/>
    <property type="match status" value="1"/>
</dbReference>
<dbReference type="SMART" id="SM00477">
    <property type="entry name" value="NUC"/>
    <property type="match status" value="1"/>
</dbReference>
<feature type="domain" description="DNA/RNA non-specific endonuclease/pyrophosphatase/phosphodiesterase" evidence="3">
    <location>
        <begin position="114"/>
        <end position="306"/>
    </location>
</feature>
<keyword evidence="4" id="KW-0255">Endonuclease</keyword>
<feature type="domain" description="ENPP1-3/EXOG-like endonuclease/phosphodiesterase" evidence="2">
    <location>
        <begin position="115"/>
        <end position="306"/>
    </location>
</feature>
<protein>
    <submittedName>
        <fullName evidence="4">DNA/RNA non-specific endonuclease</fullName>
    </submittedName>
</protein>
<evidence type="ECO:0000259" key="3">
    <source>
        <dbReference type="SMART" id="SM00892"/>
    </source>
</evidence>
<evidence type="ECO:0000313" key="5">
    <source>
        <dbReference type="Proteomes" id="UP001246576"/>
    </source>
</evidence>
<organism evidence="4 5">
    <name type="scientific">Herbaspirillum huttiense subsp. lycopersici</name>
    <dbReference type="NCBI Taxonomy" id="3074428"/>
    <lineage>
        <taxon>Bacteria</taxon>
        <taxon>Pseudomonadati</taxon>
        <taxon>Pseudomonadota</taxon>
        <taxon>Betaproteobacteria</taxon>
        <taxon>Burkholderiales</taxon>
        <taxon>Oxalobacteraceae</taxon>
        <taxon>Herbaspirillum</taxon>
    </lineage>
</organism>
<keyword evidence="4" id="KW-0540">Nuclease</keyword>
<evidence type="ECO:0000313" key="4">
    <source>
        <dbReference type="EMBL" id="MDR9848303.1"/>
    </source>
</evidence>
<dbReference type="InterPro" id="IPR020821">
    <property type="entry name" value="ENPP1-3/EXOG-like_nuc-like"/>
</dbReference>
<gene>
    <name evidence="4" type="ORF">RI048_08775</name>
</gene>
<dbReference type="GO" id="GO:0004519">
    <property type="term" value="F:endonuclease activity"/>
    <property type="evidence" value="ECO:0007669"/>
    <property type="project" value="UniProtKB-KW"/>
</dbReference>
<dbReference type="EMBL" id="JAVLSJ010000004">
    <property type="protein sequence ID" value="MDR9848303.1"/>
    <property type="molecule type" value="Genomic_DNA"/>
</dbReference>
<dbReference type="InterPro" id="IPR001604">
    <property type="entry name" value="Endo_G_ENPP1-like_dom"/>
</dbReference>
<dbReference type="SUPFAM" id="SSF54060">
    <property type="entry name" value="His-Me finger endonucleases"/>
    <property type="match status" value="1"/>
</dbReference>
<name>A0ABU2EKG8_9BURK</name>
<feature type="region of interest" description="Disordered" evidence="1">
    <location>
        <begin position="1"/>
        <end position="21"/>
    </location>
</feature>
<evidence type="ECO:0000256" key="1">
    <source>
        <dbReference type="SAM" id="MobiDB-lite"/>
    </source>
</evidence>
<dbReference type="InterPro" id="IPR044925">
    <property type="entry name" value="His-Me_finger_sf"/>
</dbReference>
<keyword evidence="4" id="KW-0378">Hydrolase</keyword>
<accession>A0ABU2EKG8</accession>
<dbReference type="PANTHER" id="PTHR13966:SF5">
    <property type="entry name" value="ENDONUCLEASE G, MITOCHONDRIAL"/>
    <property type="match status" value="1"/>
</dbReference>
<dbReference type="Pfam" id="PF01223">
    <property type="entry name" value="Endonuclease_NS"/>
    <property type="match status" value="1"/>
</dbReference>
<proteinExistence type="predicted"/>
<comment type="caution">
    <text evidence="4">The sequence shown here is derived from an EMBL/GenBank/DDBJ whole genome shotgun (WGS) entry which is preliminary data.</text>
</comment>
<sequence>MVTRQKKAAPRKRATSKKSRQKGLGSFSRFLISFTSTTILVFGIASCVINPHLTDGLRERFSLPHLELPAESAPAPVRQAEPGHTVARFAQCPQFFPGAQPPQLPAGAHLRELCFSAFAVLYNSQTKTPFVVAERLNRTALLHAREQHRTDRFYPEARLPRAERAELDDYRGSGYARGHMAPAGDMSTPEAMAQSFSLANMVPQNPRNNSGPWSKIERDTRKYVMRAGGDVFVFTGPLFDAAPATIGRGHIAVPARLFKLVVDASTGRSWAYIQANRADTEVGAPITYEDFVRKTGLRLLGQGAGLSTSVLSPAKVAGGRERVMQAGRLSNETDDVANIRAFSMAFKDKNEKQLETDPPRSLSG</sequence>
<reference evidence="4" key="1">
    <citation type="submission" date="2023-09" db="EMBL/GenBank/DDBJ databases">
        <title>Description of first Herbaspirillum huttiense subsp. nephrolepsisexaltata and Herbaspirillum huttiense subsp. lycopersicon.</title>
        <authorList>
            <person name="Poudel M."/>
            <person name="Sharma A."/>
            <person name="Goss E."/>
            <person name="Tapia J.H."/>
            <person name="Harmon C.M."/>
            <person name="Jones J.B."/>
        </authorList>
    </citation>
    <scope>NUCLEOTIDE SEQUENCE</scope>
    <source>
        <strain evidence="4">SE1</strain>
    </source>
</reference>
<evidence type="ECO:0000259" key="2">
    <source>
        <dbReference type="SMART" id="SM00477"/>
    </source>
</evidence>
<dbReference type="Proteomes" id="UP001246576">
    <property type="component" value="Unassembled WGS sequence"/>
</dbReference>
<keyword evidence="5" id="KW-1185">Reference proteome</keyword>